<accession>A0A0H2VH70</accession>
<evidence type="ECO:0000313" key="2">
    <source>
        <dbReference type="EMBL" id="AAO04334.1"/>
    </source>
</evidence>
<dbReference type="OrthoDB" id="9866159at2"/>
<evidence type="ECO:0000313" key="3">
    <source>
        <dbReference type="Proteomes" id="UP000001411"/>
    </source>
</evidence>
<organism evidence="2 3">
    <name type="scientific">Staphylococcus epidermidis (strain ATCC 12228 / FDA PCI 1200)</name>
    <dbReference type="NCBI Taxonomy" id="176280"/>
    <lineage>
        <taxon>Bacteria</taxon>
        <taxon>Bacillati</taxon>
        <taxon>Bacillota</taxon>
        <taxon>Bacilli</taxon>
        <taxon>Bacillales</taxon>
        <taxon>Staphylococcaceae</taxon>
        <taxon>Staphylococcus</taxon>
    </lineage>
</organism>
<feature type="region of interest" description="Disordered" evidence="1">
    <location>
        <begin position="33"/>
        <end position="52"/>
    </location>
</feature>
<dbReference type="RefSeq" id="WP_001829449.1">
    <property type="nucleotide sequence ID" value="NC_004461.1"/>
</dbReference>
<dbReference type="HOGENOM" id="CLU_3084937_0_0_9"/>
<name>A0A0H2VH70_STAES</name>
<protein>
    <recommendedName>
        <fullName evidence="4">Replication protein RepL</fullName>
    </recommendedName>
</protein>
<sequence>MEKPSVLSLILLRGDNNKHTHLFVEFEEFDRANEEKHAKVEYHSSKNKTDTL</sequence>
<evidence type="ECO:0000256" key="1">
    <source>
        <dbReference type="SAM" id="MobiDB-lite"/>
    </source>
</evidence>
<gene>
    <name evidence="2" type="ordered locus">SE_0737</name>
</gene>
<proteinExistence type="predicted"/>
<dbReference type="PATRIC" id="fig|176280.10.peg.711"/>
<dbReference type="KEGG" id="sep:SE_0737"/>
<evidence type="ECO:0008006" key="4">
    <source>
        <dbReference type="Google" id="ProtNLM"/>
    </source>
</evidence>
<reference evidence="2 3" key="1">
    <citation type="journal article" date="2003" name="Mol. Microbiol.">
        <title>Genome-based analysis of virulence genes in a non-biofilm-forming Staphylococcus epidermidis strain (ATCC 12228).</title>
        <authorList>
            <person name="Zhang Y.Q."/>
            <person name="Ren S.X."/>
            <person name="Li H.L."/>
            <person name="Wang Y.X."/>
            <person name="Fu G."/>
            <person name="Yang J."/>
            <person name="Qin Z.Q."/>
            <person name="Miao Y.G."/>
            <person name="Wang W.Y."/>
            <person name="Chen R.S."/>
            <person name="Shen Y."/>
            <person name="Chen Z."/>
            <person name="Yuan Z.H."/>
            <person name="Zhao G.P."/>
            <person name="Qu D."/>
            <person name="Danchin A."/>
            <person name="Wen Y.M."/>
        </authorList>
    </citation>
    <scope>NUCLEOTIDE SEQUENCE [LARGE SCALE GENOMIC DNA]</scope>
    <source>
        <strain evidence="3">ATCC 12228 / FDA PCI 1200</strain>
    </source>
</reference>
<dbReference type="EMBL" id="AE015929">
    <property type="protein sequence ID" value="AAO04334.1"/>
    <property type="molecule type" value="Genomic_DNA"/>
</dbReference>
<dbReference type="Proteomes" id="UP000001411">
    <property type="component" value="Chromosome"/>
</dbReference>
<dbReference type="AlphaFoldDB" id="A0A0H2VH70"/>
<dbReference type="GeneID" id="50019122"/>